<dbReference type="InterPro" id="IPR047164">
    <property type="entry name" value="OX2G-like"/>
</dbReference>
<feature type="chain" id="PRO_5018716866" evidence="11">
    <location>
        <begin position="22"/>
        <end position="344"/>
    </location>
</feature>
<dbReference type="InterPro" id="IPR007110">
    <property type="entry name" value="Ig-like_dom"/>
</dbReference>
<evidence type="ECO:0000313" key="14">
    <source>
        <dbReference type="Proteomes" id="UP000265020"/>
    </source>
</evidence>
<reference evidence="13" key="2">
    <citation type="submission" date="2025-09" db="UniProtKB">
        <authorList>
            <consortium name="Ensembl"/>
        </authorList>
    </citation>
    <scope>IDENTIFICATION</scope>
</reference>
<feature type="region of interest" description="Disordered" evidence="9">
    <location>
        <begin position="311"/>
        <end position="344"/>
    </location>
</feature>
<dbReference type="GO" id="GO:0034113">
    <property type="term" value="P:heterotypic cell-cell adhesion"/>
    <property type="evidence" value="ECO:0007669"/>
    <property type="project" value="TreeGrafter"/>
</dbReference>
<dbReference type="GO" id="GO:0009986">
    <property type="term" value="C:cell surface"/>
    <property type="evidence" value="ECO:0007669"/>
    <property type="project" value="TreeGrafter"/>
</dbReference>
<evidence type="ECO:0000256" key="5">
    <source>
        <dbReference type="ARBA" id="ARBA00023136"/>
    </source>
</evidence>
<evidence type="ECO:0000256" key="8">
    <source>
        <dbReference type="ARBA" id="ARBA00023319"/>
    </source>
</evidence>
<dbReference type="PANTHER" id="PTHR46841">
    <property type="entry name" value="OX-2 MEMBRANE GLYCOPROTEIN"/>
    <property type="match status" value="1"/>
</dbReference>
<evidence type="ECO:0000256" key="1">
    <source>
        <dbReference type="ARBA" id="ARBA00004167"/>
    </source>
</evidence>
<dbReference type="GO" id="GO:0030424">
    <property type="term" value="C:axon"/>
    <property type="evidence" value="ECO:0007669"/>
    <property type="project" value="TreeGrafter"/>
</dbReference>
<feature type="domain" description="Ig-like" evidence="12">
    <location>
        <begin position="25"/>
        <end position="116"/>
    </location>
</feature>
<protein>
    <submittedName>
        <fullName evidence="13">OX-2 membrane glycoprotein-like</fullName>
    </submittedName>
</protein>
<dbReference type="PANTHER" id="PTHR46841:SF7">
    <property type="entry name" value="IG-LIKE DOMAIN-CONTAINING PROTEIN"/>
    <property type="match status" value="1"/>
</dbReference>
<organism evidence="13 14">
    <name type="scientific">Cyprinodon variegatus</name>
    <name type="common">Sheepshead minnow</name>
    <dbReference type="NCBI Taxonomy" id="28743"/>
    <lineage>
        <taxon>Eukaryota</taxon>
        <taxon>Metazoa</taxon>
        <taxon>Chordata</taxon>
        <taxon>Craniata</taxon>
        <taxon>Vertebrata</taxon>
        <taxon>Euteleostomi</taxon>
        <taxon>Actinopterygii</taxon>
        <taxon>Neopterygii</taxon>
        <taxon>Teleostei</taxon>
        <taxon>Neoteleostei</taxon>
        <taxon>Acanthomorphata</taxon>
        <taxon>Ovalentaria</taxon>
        <taxon>Atherinomorphae</taxon>
        <taxon>Cyprinodontiformes</taxon>
        <taxon>Cyprinodontidae</taxon>
        <taxon>Cyprinodon</taxon>
    </lineage>
</organism>
<sequence>MPHGKNLWLILFLFTFGGAFQKDVAAVIQTQQTVLAAEGEDAPLSCQLLETKEVHQVTWQKVFGNTKINICSYSEYYGQTVNPGFEKKVQFTEAGLKNSSIVIRKVTEQDEGCYLCLFNTFPDGALTGTTCLKVYELHEPILDVSRSNVSAESVVSCSATGRPAPTVTLTVLQQNLSFSHYNSSSVTHSNGTVTVTTTALLSASSSTQVGCSVSVLSAAPREKLITVPGFTETSDDGLVEDSGPDHSVIGWIVGVLAIGVLVALLAIFWFRRKNQSRKHQKEKNSKEQISVIQNEEIFVPQKNIEEQTSVLINRQTSKSPTTKYPITLDVESSPHPILTGKKSS</sequence>
<dbReference type="Gene3D" id="2.60.40.10">
    <property type="entry name" value="Immunoglobulins"/>
    <property type="match status" value="2"/>
</dbReference>
<dbReference type="CDD" id="cd12087">
    <property type="entry name" value="TM_EGFR-like"/>
    <property type="match status" value="1"/>
</dbReference>
<keyword evidence="6" id="KW-1015">Disulfide bond</keyword>
<feature type="transmembrane region" description="Helical" evidence="10">
    <location>
        <begin position="248"/>
        <end position="270"/>
    </location>
</feature>
<keyword evidence="2 10" id="KW-0812">Transmembrane</keyword>
<dbReference type="SMART" id="SM00409">
    <property type="entry name" value="IG"/>
    <property type="match status" value="1"/>
</dbReference>
<dbReference type="InterPro" id="IPR013783">
    <property type="entry name" value="Ig-like_fold"/>
</dbReference>
<comment type="subcellular location">
    <subcellularLocation>
        <location evidence="1">Membrane</location>
        <topology evidence="1">Single-pass membrane protein</topology>
    </subcellularLocation>
</comment>
<reference evidence="13" key="1">
    <citation type="submission" date="2025-08" db="UniProtKB">
        <authorList>
            <consortium name="Ensembl"/>
        </authorList>
    </citation>
    <scope>IDENTIFICATION</scope>
</reference>
<evidence type="ECO:0000256" key="6">
    <source>
        <dbReference type="ARBA" id="ARBA00023157"/>
    </source>
</evidence>
<evidence type="ECO:0000256" key="2">
    <source>
        <dbReference type="ARBA" id="ARBA00022692"/>
    </source>
</evidence>
<dbReference type="PROSITE" id="PS50835">
    <property type="entry name" value="IG_LIKE"/>
    <property type="match status" value="1"/>
</dbReference>
<keyword evidence="5 10" id="KW-0472">Membrane</keyword>
<keyword evidence="7" id="KW-0325">Glycoprotein</keyword>
<evidence type="ECO:0000256" key="3">
    <source>
        <dbReference type="ARBA" id="ARBA00022729"/>
    </source>
</evidence>
<feature type="compositionally biased region" description="Polar residues" evidence="9">
    <location>
        <begin position="311"/>
        <end position="324"/>
    </location>
</feature>
<dbReference type="Pfam" id="PF07686">
    <property type="entry name" value="V-set"/>
    <property type="match status" value="1"/>
</dbReference>
<keyword evidence="14" id="KW-1185">Reference proteome</keyword>
<evidence type="ECO:0000256" key="4">
    <source>
        <dbReference type="ARBA" id="ARBA00022989"/>
    </source>
</evidence>
<dbReference type="InterPro" id="IPR013106">
    <property type="entry name" value="Ig_V-set"/>
</dbReference>
<dbReference type="OrthoDB" id="8749387at2759"/>
<dbReference type="SUPFAM" id="SSF48726">
    <property type="entry name" value="Immunoglobulin"/>
    <property type="match status" value="1"/>
</dbReference>
<dbReference type="KEGG" id="cvg:107104877"/>
<dbReference type="Proteomes" id="UP000265020">
    <property type="component" value="Unassembled WGS sequence"/>
</dbReference>
<dbReference type="AlphaFoldDB" id="A0A3Q2FGK4"/>
<proteinExistence type="predicted"/>
<dbReference type="RefSeq" id="XP_015260481.1">
    <property type="nucleotide sequence ID" value="XM_015404995.1"/>
</dbReference>
<feature type="signal peptide" evidence="11">
    <location>
        <begin position="1"/>
        <end position="21"/>
    </location>
</feature>
<dbReference type="GeneID" id="107104877"/>
<dbReference type="GO" id="GO:0098632">
    <property type="term" value="F:cell-cell adhesion mediator activity"/>
    <property type="evidence" value="ECO:0007669"/>
    <property type="project" value="InterPro"/>
</dbReference>
<dbReference type="InterPro" id="IPR036179">
    <property type="entry name" value="Ig-like_dom_sf"/>
</dbReference>
<evidence type="ECO:0000256" key="10">
    <source>
        <dbReference type="SAM" id="Phobius"/>
    </source>
</evidence>
<evidence type="ECO:0000259" key="12">
    <source>
        <dbReference type="PROSITE" id="PS50835"/>
    </source>
</evidence>
<keyword evidence="3 11" id="KW-0732">Signal</keyword>
<evidence type="ECO:0000256" key="9">
    <source>
        <dbReference type="SAM" id="MobiDB-lite"/>
    </source>
</evidence>
<dbReference type="InterPro" id="IPR003599">
    <property type="entry name" value="Ig_sub"/>
</dbReference>
<evidence type="ECO:0000256" key="11">
    <source>
        <dbReference type="SAM" id="SignalP"/>
    </source>
</evidence>
<dbReference type="GO" id="GO:0016020">
    <property type="term" value="C:membrane"/>
    <property type="evidence" value="ECO:0007669"/>
    <property type="project" value="UniProtKB-SubCell"/>
</dbReference>
<evidence type="ECO:0000256" key="7">
    <source>
        <dbReference type="ARBA" id="ARBA00023180"/>
    </source>
</evidence>
<accession>A0A3Q2FGK4</accession>
<dbReference type="GeneTree" id="ENSGT00530000063970"/>
<evidence type="ECO:0000313" key="13">
    <source>
        <dbReference type="Ensembl" id="ENSCVAP00000002930.1"/>
    </source>
</evidence>
<keyword evidence="4 10" id="KW-1133">Transmembrane helix</keyword>
<dbReference type="GO" id="GO:0043025">
    <property type="term" value="C:neuronal cell body"/>
    <property type="evidence" value="ECO:0007669"/>
    <property type="project" value="TreeGrafter"/>
</dbReference>
<dbReference type="GO" id="GO:0150079">
    <property type="term" value="P:negative regulation of neuroinflammatory response"/>
    <property type="evidence" value="ECO:0007669"/>
    <property type="project" value="TreeGrafter"/>
</dbReference>
<name>A0A3Q2FGK4_CYPVA</name>
<keyword evidence="8" id="KW-0393">Immunoglobulin domain</keyword>
<dbReference type="Ensembl" id="ENSCVAT00000010893.1">
    <property type="protein sequence ID" value="ENSCVAP00000002930.1"/>
    <property type="gene ID" value="ENSCVAG00000004089.1"/>
</dbReference>